<protein>
    <submittedName>
        <fullName evidence="1">Uncharacterized protein</fullName>
    </submittedName>
</protein>
<reference evidence="2" key="1">
    <citation type="submission" date="2015-03" db="EMBL/GenBank/DDBJ databases">
        <authorList>
            <consortium name="Pathogen Informatics"/>
            <person name="Murphy D."/>
        </authorList>
    </citation>
    <scope>NUCLEOTIDE SEQUENCE [LARGE SCALE GENOMIC DNA]</scope>
    <source>
        <strain evidence="2">IP6945</strain>
    </source>
</reference>
<dbReference type="Proteomes" id="UP000041882">
    <property type="component" value="Unassembled WGS sequence"/>
</dbReference>
<evidence type="ECO:0000313" key="1">
    <source>
        <dbReference type="EMBL" id="CNH71811.1"/>
    </source>
</evidence>
<sequence length="40" mass="4580">MYDSLHGNNRTKRCLEHNDIRGVSLGPRECSEFCVTLKSL</sequence>
<dbReference type="EMBL" id="CQAW01000009">
    <property type="protein sequence ID" value="CNH71811.1"/>
    <property type="molecule type" value="Genomic_DNA"/>
</dbReference>
<name>A0A0T9PMD9_9GAMM</name>
<keyword evidence="2" id="KW-1185">Reference proteome</keyword>
<dbReference type="AlphaFoldDB" id="A0A0T9PMD9"/>
<proteinExistence type="predicted"/>
<organism evidence="1 2">
    <name type="scientific">Yersinia thracica</name>
    <dbReference type="NCBI Taxonomy" id="2890319"/>
    <lineage>
        <taxon>Bacteria</taxon>
        <taxon>Pseudomonadati</taxon>
        <taxon>Pseudomonadota</taxon>
        <taxon>Gammaproteobacteria</taxon>
        <taxon>Enterobacterales</taxon>
        <taxon>Yersiniaceae</taxon>
        <taxon>Yersinia</taxon>
    </lineage>
</organism>
<accession>A0A0T9PMD9</accession>
<gene>
    <name evidence="1" type="ORF">ERS008472_02142</name>
</gene>
<evidence type="ECO:0000313" key="2">
    <source>
        <dbReference type="Proteomes" id="UP000041882"/>
    </source>
</evidence>